<dbReference type="OrthoDB" id="4062651at2759"/>
<proteinExistence type="predicted"/>
<dbReference type="AlphaFoldDB" id="W2RMA6"/>
<evidence type="ECO:0000259" key="2">
    <source>
        <dbReference type="Pfam" id="PF00069"/>
    </source>
</evidence>
<dbReference type="Proteomes" id="UP000030752">
    <property type="component" value="Unassembled WGS sequence"/>
</dbReference>
<dbReference type="EMBL" id="KB822723">
    <property type="protein sequence ID" value="ETN37617.1"/>
    <property type="molecule type" value="Genomic_DNA"/>
</dbReference>
<feature type="domain" description="Protein kinase" evidence="2">
    <location>
        <begin position="274"/>
        <end position="370"/>
    </location>
</feature>
<feature type="region of interest" description="Disordered" evidence="1">
    <location>
        <begin position="69"/>
        <end position="115"/>
    </location>
</feature>
<feature type="region of interest" description="Disordered" evidence="1">
    <location>
        <begin position="398"/>
        <end position="443"/>
    </location>
</feature>
<dbReference type="InParanoid" id="W2RMA6"/>
<dbReference type="GO" id="GO:0005524">
    <property type="term" value="F:ATP binding"/>
    <property type="evidence" value="ECO:0007669"/>
    <property type="project" value="InterPro"/>
</dbReference>
<evidence type="ECO:0000313" key="4">
    <source>
        <dbReference type="Proteomes" id="UP000030752"/>
    </source>
</evidence>
<evidence type="ECO:0000313" key="3">
    <source>
        <dbReference type="EMBL" id="ETN37617.1"/>
    </source>
</evidence>
<sequence>MPSTRSSDPKPPKTHILDFFYDDEEGIAFTARINDQRFHISVDAGDLKTDSGDEGATLNEYRHLLQRVKGKDEVENEGVEKAGDGGWPTKRSGDRDSGIDVNADSEGASSKENEPNLAIEDSDAALELQNWILKDFGDEVPQQREACDSATQDRSIQDWYDTSIAYYKLQPSSSESSVEPVPIEETPILRKRVEGLQPHVPIPKKLRSLPIPWIQASDVTVLAETDEPPPIHPSLVRASIDGSDPNTYFFKPVDPTQPQPANREIELLHKVHSLDLHQHFRVPYIHAFVGFRTSKTDIVGYLLTTIDEAVPLTKLLDSEVDESKREKWAQETKKIVKTLHKHGIIWGDAKADNFLVDRDDALWVIDFGGSYTEGWVDEELLETKEGDDMGLEKIVNGLKDPDGMTVDWNEQERGESSGGKRKREDEANGEDGEDVKRLRPRAS</sequence>
<feature type="compositionally biased region" description="Basic and acidic residues" evidence="1">
    <location>
        <begin position="69"/>
        <end position="83"/>
    </location>
</feature>
<name>W2RMA6_CYPE1</name>
<dbReference type="RefSeq" id="XP_008719786.1">
    <property type="nucleotide sequence ID" value="XM_008721564.1"/>
</dbReference>
<protein>
    <recommendedName>
        <fullName evidence="2">Protein kinase domain-containing protein</fullName>
    </recommendedName>
</protein>
<reference evidence="3 4" key="1">
    <citation type="submission" date="2013-03" db="EMBL/GenBank/DDBJ databases">
        <title>The Genome Sequence of Phialophora europaea CBS 101466.</title>
        <authorList>
            <consortium name="The Broad Institute Genomics Platform"/>
            <person name="Cuomo C."/>
            <person name="de Hoog S."/>
            <person name="Gorbushina A."/>
            <person name="Walker B."/>
            <person name="Young S.K."/>
            <person name="Zeng Q."/>
            <person name="Gargeya S."/>
            <person name="Fitzgerald M."/>
            <person name="Haas B."/>
            <person name="Abouelleil A."/>
            <person name="Allen A.W."/>
            <person name="Alvarado L."/>
            <person name="Arachchi H.M."/>
            <person name="Berlin A.M."/>
            <person name="Chapman S.B."/>
            <person name="Gainer-Dewar J."/>
            <person name="Goldberg J."/>
            <person name="Griggs A."/>
            <person name="Gujja S."/>
            <person name="Hansen M."/>
            <person name="Howarth C."/>
            <person name="Imamovic A."/>
            <person name="Ireland A."/>
            <person name="Larimer J."/>
            <person name="McCowan C."/>
            <person name="Murphy C."/>
            <person name="Pearson M."/>
            <person name="Poon T.W."/>
            <person name="Priest M."/>
            <person name="Roberts A."/>
            <person name="Saif S."/>
            <person name="Shea T."/>
            <person name="Sisk P."/>
            <person name="Sykes S."/>
            <person name="Wortman J."/>
            <person name="Nusbaum C."/>
            <person name="Birren B."/>
        </authorList>
    </citation>
    <scope>NUCLEOTIDE SEQUENCE [LARGE SCALE GENOMIC DNA]</scope>
    <source>
        <strain evidence="3 4">CBS 101466</strain>
    </source>
</reference>
<keyword evidence="4" id="KW-1185">Reference proteome</keyword>
<dbReference type="Pfam" id="PF00069">
    <property type="entry name" value="Pkinase"/>
    <property type="match status" value="1"/>
</dbReference>
<accession>W2RMA6</accession>
<dbReference type="GO" id="GO:0004672">
    <property type="term" value="F:protein kinase activity"/>
    <property type="evidence" value="ECO:0007669"/>
    <property type="project" value="InterPro"/>
</dbReference>
<dbReference type="eggNOG" id="ENOG502SI8Z">
    <property type="taxonomic scope" value="Eukaryota"/>
</dbReference>
<gene>
    <name evidence="3" type="ORF">HMPREF1541_07239</name>
</gene>
<dbReference type="SUPFAM" id="SSF56112">
    <property type="entry name" value="Protein kinase-like (PK-like)"/>
    <property type="match status" value="1"/>
</dbReference>
<dbReference type="VEuPathDB" id="FungiDB:HMPREF1541_07239"/>
<dbReference type="HOGENOM" id="CLU_035264_6_0_1"/>
<dbReference type="InterPro" id="IPR000719">
    <property type="entry name" value="Prot_kinase_dom"/>
</dbReference>
<organism evidence="3 4">
    <name type="scientific">Cyphellophora europaea (strain CBS 101466)</name>
    <name type="common">Phialophora europaea</name>
    <dbReference type="NCBI Taxonomy" id="1220924"/>
    <lineage>
        <taxon>Eukaryota</taxon>
        <taxon>Fungi</taxon>
        <taxon>Dikarya</taxon>
        <taxon>Ascomycota</taxon>
        <taxon>Pezizomycotina</taxon>
        <taxon>Eurotiomycetes</taxon>
        <taxon>Chaetothyriomycetidae</taxon>
        <taxon>Chaetothyriales</taxon>
        <taxon>Cyphellophoraceae</taxon>
        <taxon>Cyphellophora</taxon>
    </lineage>
</organism>
<dbReference type="GeneID" id="19974578"/>
<dbReference type="InterPro" id="IPR011009">
    <property type="entry name" value="Kinase-like_dom_sf"/>
</dbReference>
<dbReference type="Gene3D" id="1.10.510.10">
    <property type="entry name" value="Transferase(Phosphotransferase) domain 1"/>
    <property type="match status" value="1"/>
</dbReference>
<evidence type="ECO:0000256" key="1">
    <source>
        <dbReference type="SAM" id="MobiDB-lite"/>
    </source>
</evidence>